<dbReference type="EMBL" id="FJOG01000071">
    <property type="protein sequence ID" value="CZR69462.1"/>
    <property type="molecule type" value="Genomic_DNA"/>
</dbReference>
<gene>
    <name evidence="5" type="ORF">PAC_19362</name>
</gene>
<dbReference type="SUPFAM" id="SSF53474">
    <property type="entry name" value="alpha/beta-Hydrolases"/>
    <property type="match status" value="1"/>
</dbReference>
<evidence type="ECO:0000313" key="6">
    <source>
        <dbReference type="Proteomes" id="UP000184330"/>
    </source>
</evidence>
<evidence type="ECO:0000256" key="3">
    <source>
        <dbReference type="RuleBase" id="RU361235"/>
    </source>
</evidence>
<dbReference type="InterPro" id="IPR002018">
    <property type="entry name" value="CarbesteraseB"/>
</dbReference>
<accession>A0A1L7XWM4</accession>
<evidence type="ECO:0000256" key="1">
    <source>
        <dbReference type="ARBA" id="ARBA00005964"/>
    </source>
</evidence>
<dbReference type="InterPro" id="IPR029058">
    <property type="entry name" value="AB_hydrolase_fold"/>
</dbReference>
<dbReference type="Pfam" id="PF00135">
    <property type="entry name" value="COesterase"/>
    <property type="match status" value="1"/>
</dbReference>
<dbReference type="InterPro" id="IPR019826">
    <property type="entry name" value="Carboxylesterase_B_AS"/>
</dbReference>
<keyword evidence="3" id="KW-0732">Signal</keyword>
<dbReference type="GO" id="GO:0016787">
    <property type="term" value="F:hydrolase activity"/>
    <property type="evidence" value="ECO:0007669"/>
    <property type="project" value="UniProtKB-KW"/>
</dbReference>
<keyword evidence="6" id="KW-1185">Reference proteome</keyword>
<dbReference type="PANTHER" id="PTHR11559">
    <property type="entry name" value="CARBOXYLESTERASE"/>
    <property type="match status" value="1"/>
</dbReference>
<protein>
    <recommendedName>
        <fullName evidence="3">Carboxylic ester hydrolase</fullName>
        <ecNumber evidence="3">3.1.1.-</ecNumber>
    </recommendedName>
</protein>
<dbReference type="EC" id="3.1.1.-" evidence="3"/>
<dbReference type="PROSITE" id="PS00941">
    <property type="entry name" value="CARBOXYLESTERASE_B_2"/>
    <property type="match status" value="1"/>
</dbReference>
<dbReference type="Proteomes" id="UP000184330">
    <property type="component" value="Unassembled WGS sequence"/>
</dbReference>
<dbReference type="OrthoDB" id="408631at2759"/>
<feature type="chain" id="PRO_5011812272" description="Carboxylic ester hydrolase" evidence="3">
    <location>
        <begin position="22"/>
        <end position="552"/>
    </location>
</feature>
<dbReference type="STRING" id="576137.A0A1L7XWM4"/>
<keyword evidence="2 3" id="KW-0378">Hydrolase</keyword>
<sequence>MMRCLSRLCLLGPFLCRTALAQNASLPTVDLAYEIIQATVYNETAGYYNFSNVRYAAPPLGDLRFKAPKAPATNRSSVQTGATGVVCPQAIPQWILEALFFTANYTQGLPFNASAWVDPISVTSLPQDGRTSEDCLFLDVIVPKTVLESNSSSAPVMVWIHGGGYAQGSKSDYGMPGEIANSSNNVVFVAINYRLGAFGFVSGPSLQAQGGDANAGLLDQRFALEWVQANIAKFGGDPSQVTVMGESAGGGSILHQITAYGGATPLPFQRAVPQSPAYYPFKSNAQQDSYFHGYLSLLNVTTLAQARNLSSSFLIAANIAQSAASEYGEFIFGPCVDGIFVPDYPPRLLLNGEFSKDVEVMTGHNAEEGVLFTPPNITNEITFDAWVSSLFPTMSLAEIDYIETVLYPPPSNGTTSYTNNLDRAILMNSEMLITCNAFYLDTAYDNQTYAYEFAVYPAIHGADLTYTFYDGPFGSVYDGLAFNSTVAEVLQDYELSFTKAGKPTTSVAGVPEFRMYGVDAILMEMSGSGVGMVVDPAANERCKWWQERFGFV</sequence>
<evidence type="ECO:0000313" key="5">
    <source>
        <dbReference type="EMBL" id="CZR69462.1"/>
    </source>
</evidence>
<dbReference type="InterPro" id="IPR019819">
    <property type="entry name" value="Carboxylesterase_B_CS"/>
</dbReference>
<feature type="domain" description="Carboxylesterase type B" evidence="4">
    <location>
        <begin position="42"/>
        <end position="507"/>
    </location>
</feature>
<dbReference type="AlphaFoldDB" id="A0A1L7XWM4"/>
<reference evidence="5 6" key="1">
    <citation type="submission" date="2016-03" db="EMBL/GenBank/DDBJ databases">
        <authorList>
            <person name="Ploux O."/>
        </authorList>
    </citation>
    <scope>NUCLEOTIDE SEQUENCE [LARGE SCALE GENOMIC DNA]</scope>
    <source>
        <strain evidence="5 6">UAMH 11012</strain>
    </source>
</reference>
<dbReference type="Gene3D" id="3.40.50.1820">
    <property type="entry name" value="alpha/beta hydrolase"/>
    <property type="match status" value="1"/>
</dbReference>
<comment type="similarity">
    <text evidence="1 3">Belongs to the type-B carboxylesterase/lipase family.</text>
</comment>
<organism evidence="5 6">
    <name type="scientific">Phialocephala subalpina</name>
    <dbReference type="NCBI Taxonomy" id="576137"/>
    <lineage>
        <taxon>Eukaryota</taxon>
        <taxon>Fungi</taxon>
        <taxon>Dikarya</taxon>
        <taxon>Ascomycota</taxon>
        <taxon>Pezizomycotina</taxon>
        <taxon>Leotiomycetes</taxon>
        <taxon>Helotiales</taxon>
        <taxon>Mollisiaceae</taxon>
        <taxon>Phialocephala</taxon>
        <taxon>Phialocephala fortinii species complex</taxon>
    </lineage>
</organism>
<feature type="signal peptide" evidence="3">
    <location>
        <begin position="1"/>
        <end position="21"/>
    </location>
</feature>
<dbReference type="PROSITE" id="PS00122">
    <property type="entry name" value="CARBOXYLESTERASE_B_1"/>
    <property type="match status" value="1"/>
</dbReference>
<dbReference type="InterPro" id="IPR050309">
    <property type="entry name" value="Type-B_Carboxylest/Lipase"/>
</dbReference>
<proteinExistence type="inferred from homology"/>
<evidence type="ECO:0000256" key="2">
    <source>
        <dbReference type="ARBA" id="ARBA00022801"/>
    </source>
</evidence>
<name>A0A1L7XWM4_9HELO</name>
<evidence type="ECO:0000259" key="4">
    <source>
        <dbReference type="Pfam" id="PF00135"/>
    </source>
</evidence>